<reference evidence="7" key="1">
    <citation type="journal article" date="2020" name="Stud. Mycol.">
        <title>101 Dothideomycetes genomes: a test case for predicting lifestyles and emergence of pathogens.</title>
        <authorList>
            <person name="Haridas S."/>
            <person name="Albert R."/>
            <person name="Binder M."/>
            <person name="Bloem J."/>
            <person name="Labutti K."/>
            <person name="Salamov A."/>
            <person name="Andreopoulos B."/>
            <person name="Baker S."/>
            <person name="Barry K."/>
            <person name="Bills G."/>
            <person name="Bluhm B."/>
            <person name="Cannon C."/>
            <person name="Castanera R."/>
            <person name="Culley D."/>
            <person name="Daum C."/>
            <person name="Ezra D."/>
            <person name="Gonzalez J."/>
            <person name="Henrissat B."/>
            <person name="Kuo A."/>
            <person name="Liang C."/>
            <person name="Lipzen A."/>
            <person name="Lutzoni F."/>
            <person name="Magnuson J."/>
            <person name="Mondo S."/>
            <person name="Nolan M."/>
            <person name="Ohm R."/>
            <person name="Pangilinan J."/>
            <person name="Park H.-J."/>
            <person name="Ramirez L."/>
            <person name="Alfaro M."/>
            <person name="Sun H."/>
            <person name="Tritt A."/>
            <person name="Yoshinaga Y."/>
            <person name="Zwiers L.-H."/>
            <person name="Turgeon B."/>
            <person name="Goodwin S."/>
            <person name="Spatafora J."/>
            <person name="Crous P."/>
            <person name="Grigoriev I."/>
        </authorList>
    </citation>
    <scope>NUCLEOTIDE SEQUENCE</scope>
    <source>
        <strain evidence="7">CBS 161.51</strain>
    </source>
</reference>
<evidence type="ECO:0000256" key="4">
    <source>
        <dbReference type="ARBA" id="ARBA00023136"/>
    </source>
</evidence>
<organism evidence="7 8">
    <name type="scientific">Clathrospora elynae</name>
    <dbReference type="NCBI Taxonomy" id="706981"/>
    <lineage>
        <taxon>Eukaryota</taxon>
        <taxon>Fungi</taxon>
        <taxon>Dikarya</taxon>
        <taxon>Ascomycota</taxon>
        <taxon>Pezizomycotina</taxon>
        <taxon>Dothideomycetes</taxon>
        <taxon>Pleosporomycetidae</taxon>
        <taxon>Pleosporales</taxon>
        <taxon>Diademaceae</taxon>
        <taxon>Clathrospora</taxon>
    </lineage>
</organism>
<keyword evidence="3 6" id="KW-1133">Transmembrane helix</keyword>
<sequence length="201" mass="22679">MSANFAPYQDTPESSRALSPPPLHSPRTSLDRTRNTITSPSTRAYEQHDYFQGQSPGADAERAPWKSSTPIHTQPSASQSGFGRPREDVDMFTTSLGWRLDYEACLAYLLLPPAGPVLLLMLEHQSDYVRFHAWQSSLLFAFLFVLHVIFSWSSWISWVLVLGDLGAIGWLTWRAWLDAATLDRYEIPFFGPLASSILDDE</sequence>
<feature type="compositionally biased region" description="Polar residues" evidence="5">
    <location>
        <begin position="35"/>
        <end position="44"/>
    </location>
</feature>
<evidence type="ECO:0000256" key="6">
    <source>
        <dbReference type="SAM" id="Phobius"/>
    </source>
</evidence>
<evidence type="ECO:0000256" key="1">
    <source>
        <dbReference type="ARBA" id="ARBA00004141"/>
    </source>
</evidence>
<protein>
    <submittedName>
        <fullName evidence="7">Uncharacterized protein</fullName>
    </submittedName>
</protein>
<feature type="transmembrane region" description="Helical" evidence="6">
    <location>
        <begin position="131"/>
        <end position="150"/>
    </location>
</feature>
<feature type="region of interest" description="Disordered" evidence="5">
    <location>
        <begin position="1"/>
        <end position="86"/>
    </location>
</feature>
<feature type="compositionally biased region" description="Polar residues" evidence="5">
    <location>
        <begin position="66"/>
        <end position="81"/>
    </location>
</feature>
<keyword evidence="8" id="KW-1185">Reference proteome</keyword>
<keyword evidence="4 6" id="KW-0472">Membrane</keyword>
<dbReference type="PANTHER" id="PTHR36460">
    <property type="entry name" value="UPF0132 DOMAIN PROTEIN (AFU_ORTHOLOGUE AFUA_3G10255)"/>
    <property type="match status" value="1"/>
</dbReference>
<feature type="transmembrane region" description="Helical" evidence="6">
    <location>
        <begin position="156"/>
        <end position="177"/>
    </location>
</feature>
<accession>A0A6A5SSW1</accession>
<comment type="subcellular location">
    <subcellularLocation>
        <location evidence="1">Membrane</location>
        <topology evidence="1">Multi-pass membrane protein</topology>
    </subcellularLocation>
</comment>
<gene>
    <name evidence="7" type="ORF">EJ02DRAFT_433779</name>
</gene>
<dbReference type="Proteomes" id="UP000800038">
    <property type="component" value="Unassembled WGS sequence"/>
</dbReference>
<dbReference type="EMBL" id="ML976032">
    <property type="protein sequence ID" value="KAF1942742.1"/>
    <property type="molecule type" value="Genomic_DNA"/>
</dbReference>
<dbReference type="OrthoDB" id="5546837at2759"/>
<name>A0A6A5SSW1_9PLEO</name>
<evidence type="ECO:0000256" key="2">
    <source>
        <dbReference type="ARBA" id="ARBA00022692"/>
    </source>
</evidence>
<keyword evidence="2 6" id="KW-0812">Transmembrane</keyword>
<dbReference type="PANTHER" id="PTHR36460:SF1">
    <property type="entry name" value="UPF0132 DOMAIN PROTEIN (AFU_ORTHOLOGUE AFUA_3G10255)"/>
    <property type="match status" value="1"/>
</dbReference>
<dbReference type="GO" id="GO:0016020">
    <property type="term" value="C:membrane"/>
    <property type="evidence" value="ECO:0007669"/>
    <property type="project" value="UniProtKB-SubCell"/>
</dbReference>
<evidence type="ECO:0000313" key="8">
    <source>
        <dbReference type="Proteomes" id="UP000800038"/>
    </source>
</evidence>
<dbReference type="AlphaFoldDB" id="A0A6A5SSW1"/>
<evidence type="ECO:0000256" key="3">
    <source>
        <dbReference type="ARBA" id="ARBA00022989"/>
    </source>
</evidence>
<evidence type="ECO:0000313" key="7">
    <source>
        <dbReference type="EMBL" id="KAF1942742.1"/>
    </source>
</evidence>
<evidence type="ECO:0000256" key="5">
    <source>
        <dbReference type="SAM" id="MobiDB-lite"/>
    </source>
</evidence>
<proteinExistence type="predicted"/>